<dbReference type="FunFam" id="3.40.190.10:FF:000078">
    <property type="entry name" value="glutamate receptor ionotropic, NMDA 3B"/>
    <property type="match status" value="1"/>
</dbReference>
<dbReference type="EMBL" id="JBAMIC010000001">
    <property type="protein sequence ID" value="KAK7115959.1"/>
    <property type="molecule type" value="Genomic_DNA"/>
</dbReference>
<keyword evidence="11" id="KW-1071">Ligand-gated ion channel</keyword>
<reference evidence="16 17" key="1">
    <citation type="submission" date="2024-02" db="EMBL/GenBank/DDBJ databases">
        <title>Chromosome-scale genome assembly of the rough periwinkle Littorina saxatilis.</title>
        <authorList>
            <person name="De Jode A."/>
            <person name="Faria R."/>
            <person name="Formenti G."/>
            <person name="Sims Y."/>
            <person name="Smith T.P."/>
            <person name="Tracey A."/>
            <person name="Wood J.M.D."/>
            <person name="Zagrodzka Z.B."/>
            <person name="Johannesson K."/>
            <person name="Butlin R.K."/>
            <person name="Leder E.H."/>
        </authorList>
    </citation>
    <scope>NUCLEOTIDE SEQUENCE [LARGE SCALE GENOMIC DNA]</scope>
    <source>
        <strain evidence="16">Snail1</strain>
        <tissue evidence="16">Muscle</tissue>
    </source>
</reference>
<dbReference type="GO" id="GO:0050906">
    <property type="term" value="P:detection of stimulus involved in sensory perception"/>
    <property type="evidence" value="ECO:0007669"/>
    <property type="project" value="UniProtKB-ARBA"/>
</dbReference>
<gene>
    <name evidence="16" type="ORF">V1264_001729</name>
</gene>
<dbReference type="PANTHER" id="PTHR42643">
    <property type="entry name" value="IONOTROPIC RECEPTOR 20A-RELATED"/>
    <property type="match status" value="1"/>
</dbReference>
<dbReference type="Pfam" id="PF10613">
    <property type="entry name" value="Lig_chan-Glu_bd"/>
    <property type="match status" value="1"/>
</dbReference>
<dbReference type="Gene3D" id="3.40.190.10">
    <property type="entry name" value="Periplasmic binding protein-like II"/>
    <property type="match status" value="1"/>
</dbReference>
<keyword evidence="10" id="KW-0325">Glycoprotein</keyword>
<dbReference type="GO" id="GO:0043226">
    <property type="term" value="C:organelle"/>
    <property type="evidence" value="ECO:0007669"/>
    <property type="project" value="UniProtKB-ARBA"/>
</dbReference>
<feature type="domain" description="Ionotropic glutamate receptor L-glutamate and glycine-binding" evidence="15">
    <location>
        <begin position="23"/>
        <end position="82"/>
    </location>
</feature>
<dbReference type="SMART" id="SM00079">
    <property type="entry name" value="PBPe"/>
    <property type="match status" value="1"/>
</dbReference>
<accession>A0AAN9C3F1</accession>
<feature type="transmembrane region" description="Helical" evidence="13">
    <location>
        <begin position="396"/>
        <end position="414"/>
    </location>
</feature>
<dbReference type="Proteomes" id="UP001374579">
    <property type="component" value="Unassembled WGS sequence"/>
</dbReference>
<sequence length="424" mass="47936">MAPRTTSGEKGQSVRVGYNPLTPYIMDSHESGQNKYSGFCVDLLDILAESLNFTFSFVKPPDGEWGDKRDGNWTGLVRLLEKKEADICLTLAPSAERSEVVDWTVPFDNWHNGVAVRTRPDATAAGMAFIAPFHWMVYVCIGVTFFLATLVLLCLLRAEQFLSSDVDTRSPSTPTTIVQSIEFMFGSLVNEVVPEPLRTGAGRTFLIAWNLMALFLTSYYTCKLTSLMVDVTSPPPYTSLAGMLERDDERWGIKGSGTKLQKTLRESLDPIEQQIYQRLMTFAQDDPDVLNFDPNVHFSKILSENYAFIDNVAMMERWASDHCDVEVLRLMITGWEQYTFFLQKDSPLREGINSVFLRLQDSGVLSYIRRKWFPGAEHCNRNKNIPKAIPLERLQGPFYIALGGLVLASAVVLLERFAKTKRYT</sequence>
<keyword evidence="5 13" id="KW-1133">Transmembrane helix</keyword>
<organism evidence="16 17">
    <name type="scientific">Littorina saxatilis</name>
    <dbReference type="NCBI Taxonomy" id="31220"/>
    <lineage>
        <taxon>Eukaryota</taxon>
        <taxon>Metazoa</taxon>
        <taxon>Spiralia</taxon>
        <taxon>Lophotrochozoa</taxon>
        <taxon>Mollusca</taxon>
        <taxon>Gastropoda</taxon>
        <taxon>Caenogastropoda</taxon>
        <taxon>Littorinimorpha</taxon>
        <taxon>Littorinoidea</taxon>
        <taxon>Littorinidae</taxon>
        <taxon>Littorina</taxon>
    </lineage>
</organism>
<evidence type="ECO:0000256" key="2">
    <source>
        <dbReference type="ARBA" id="ARBA00022448"/>
    </source>
</evidence>
<dbReference type="Pfam" id="PF00060">
    <property type="entry name" value="Lig_chan"/>
    <property type="match status" value="1"/>
</dbReference>
<evidence type="ECO:0000313" key="17">
    <source>
        <dbReference type="Proteomes" id="UP001374579"/>
    </source>
</evidence>
<evidence type="ECO:0000256" key="5">
    <source>
        <dbReference type="ARBA" id="ARBA00022989"/>
    </source>
</evidence>
<comment type="caution">
    <text evidence="16">The sequence shown here is derived from an EMBL/GenBank/DDBJ whole genome shotgun (WGS) entry which is preliminary data.</text>
</comment>
<evidence type="ECO:0000259" key="14">
    <source>
        <dbReference type="SMART" id="SM00079"/>
    </source>
</evidence>
<evidence type="ECO:0000256" key="3">
    <source>
        <dbReference type="ARBA" id="ARBA00022475"/>
    </source>
</evidence>
<evidence type="ECO:0000259" key="15">
    <source>
        <dbReference type="SMART" id="SM00918"/>
    </source>
</evidence>
<comment type="subcellular location">
    <subcellularLocation>
        <location evidence="1">Cell membrane</location>
        <topology evidence="1">Multi-pass membrane protein</topology>
    </subcellularLocation>
</comment>
<dbReference type="GO" id="GO:0005886">
    <property type="term" value="C:plasma membrane"/>
    <property type="evidence" value="ECO:0007669"/>
    <property type="project" value="UniProtKB-SubCell"/>
</dbReference>
<dbReference type="InterPro" id="IPR001320">
    <property type="entry name" value="Iontro_rcpt_C"/>
</dbReference>
<keyword evidence="4 13" id="KW-0812">Transmembrane</keyword>
<evidence type="ECO:0000256" key="10">
    <source>
        <dbReference type="ARBA" id="ARBA00023180"/>
    </source>
</evidence>
<keyword evidence="6" id="KW-0175">Coiled coil</keyword>
<evidence type="ECO:0000256" key="9">
    <source>
        <dbReference type="ARBA" id="ARBA00023170"/>
    </source>
</evidence>
<keyword evidence="12" id="KW-0407">Ion channel</keyword>
<proteinExistence type="predicted"/>
<evidence type="ECO:0000256" key="1">
    <source>
        <dbReference type="ARBA" id="ARBA00004651"/>
    </source>
</evidence>
<evidence type="ECO:0000256" key="13">
    <source>
        <dbReference type="SAM" id="Phobius"/>
    </source>
</evidence>
<evidence type="ECO:0000256" key="7">
    <source>
        <dbReference type="ARBA" id="ARBA00023065"/>
    </source>
</evidence>
<name>A0AAN9C3F1_9CAEN</name>
<dbReference type="InterPro" id="IPR019594">
    <property type="entry name" value="Glu/Gly-bd"/>
</dbReference>
<dbReference type="AlphaFoldDB" id="A0AAN9C3F1"/>
<dbReference type="InterPro" id="IPR052192">
    <property type="entry name" value="Insect_Ionotropic_Sensory_Rcpt"/>
</dbReference>
<dbReference type="SMART" id="SM00918">
    <property type="entry name" value="Lig_chan-Glu_bd"/>
    <property type="match status" value="1"/>
</dbReference>
<keyword evidence="3" id="KW-1003">Cell membrane</keyword>
<evidence type="ECO:0000256" key="6">
    <source>
        <dbReference type="ARBA" id="ARBA00023054"/>
    </source>
</evidence>
<evidence type="ECO:0000256" key="4">
    <source>
        <dbReference type="ARBA" id="ARBA00022692"/>
    </source>
</evidence>
<keyword evidence="2" id="KW-0813">Transport</keyword>
<keyword evidence="9" id="KW-0675">Receptor</keyword>
<dbReference type="PANTHER" id="PTHR42643:SF24">
    <property type="entry name" value="IONOTROPIC RECEPTOR 60A"/>
    <property type="match status" value="1"/>
</dbReference>
<evidence type="ECO:0000256" key="12">
    <source>
        <dbReference type="ARBA" id="ARBA00023303"/>
    </source>
</evidence>
<evidence type="ECO:0000313" key="16">
    <source>
        <dbReference type="EMBL" id="KAK7115959.1"/>
    </source>
</evidence>
<dbReference type="GO" id="GO:0015276">
    <property type="term" value="F:ligand-gated monoatomic ion channel activity"/>
    <property type="evidence" value="ECO:0007669"/>
    <property type="project" value="InterPro"/>
</dbReference>
<feature type="transmembrane region" description="Helical" evidence="13">
    <location>
        <begin position="135"/>
        <end position="156"/>
    </location>
</feature>
<feature type="transmembrane region" description="Helical" evidence="13">
    <location>
        <begin position="204"/>
        <end position="221"/>
    </location>
</feature>
<dbReference type="SUPFAM" id="SSF53850">
    <property type="entry name" value="Periplasmic binding protein-like II"/>
    <property type="match status" value="1"/>
</dbReference>
<keyword evidence="17" id="KW-1185">Reference proteome</keyword>
<keyword evidence="7" id="KW-0406">Ion transport</keyword>
<evidence type="ECO:0000256" key="11">
    <source>
        <dbReference type="ARBA" id="ARBA00023286"/>
    </source>
</evidence>
<keyword evidence="8 13" id="KW-0472">Membrane</keyword>
<dbReference type="Gene3D" id="1.10.287.70">
    <property type="match status" value="1"/>
</dbReference>
<protein>
    <submittedName>
        <fullName evidence="16">Uncharacterized protein</fullName>
    </submittedName>
</protein>
<feature type="domain" description="Ionotropic glutamate receptor C-terminal" evidence="14">
    <location>
        <begin position="13"/>
        <end position="375"/>
    </location>
</feature>
<evidence type="ECO:0000256" key="8">
    <source>
        <dbReference type="ARBA" id="ARBA00023136"/>
    </source>
</evidence>